<dbReference type="GO" id="GO:0008324">
    <property type="term" value="F:monoatomic cation transmembrane transporter activity"/>
    <property type="evidence" value="ECO:0007669"/>
    <property type="project" value="InterPro"/>
</dbReference>
<feature type="transmembrane region" description="Helical" evidence="8">
    <location>
        <begin position="92"/>
        <end position="111"/>
    </location>
</feature>
<dbReference type="GO" id="GO:0006813">
    <property type="term" value="P:potassium ion transport"/>
    <property type="evidence" value="ECO:0007669"/>
    <property type="project" value="InterPro"/>
</dbReference>
<evidence type="ECO:0000256" key="7">
    <source>
        <dbReference type="ARBA" id="ARBA00023136"/>
    </source>
</evidence>
<dbReference type="KEGG" id="flh:EJ997_05420"/>
<comment type="similarity">
    <text evidence="2">Belongs to the AAE transporter (TC 2.A.81) family.</text>
</comment>
<feature type="transmembrane region" description="Helical" evidence="8">
    <location>
        <begin position="501"/>
        <end position="520"/>
    </location>
</feature>
<dbReference type="RefSeq" id="WP_126703667.1">
    <property type="nucleotide sequence ID" value="NZ_CP034593.1"/>
</dbReference>
<dbReference type="Pfam" id="PF06826">
    <property type="entry name" value="Asp-Al_Ex"/>
    <property type="match status" value="2"/>
</dbReference>
<feature type="transmembrane region" description="Helical" evidence="8">
    <location>
        <begin position="346"/>
        <end position="368"/>
    </location>
</feature>
<feature type="transmembrane region" description="Helical" evidence="8">
    <location>
        <begin position="437"/>
        <end position="460"/>
    </location>
</feature>
<name>A0A3S9PWV6_9ACTO</name>
<dbReference type="GO" id="GO:0005886">
    <property type="term" value="C:plasma membrane"/>
    <property type="evidence" value="ECO:0007669"/>
    <property type="project" value="UniProtKB-SubCell"/>
</dbReference>
<feature type="transmembrane region" description="Helical" evidence="8">
    <location>
        <begin position="146"/>
        <end position="167"/>
    </location>
</feature>
<keyword evidence="4" id="KW-1003">Cell membrane</keyword>
<evidence type="ECO:0000256" key="1">
    <source>
        <dbReference type="ARBA" id="ARBA00004651"/>
    </source>
</evidence>
<reference evidence="10 11" key="1">
    <citation type="submission" date="2018-12" db="EMBL/GenBank/DDBJ databases">
        <title>Complete genome sequence of Flaviflexus sp. H23T48.</title>
        <authorList>
            <person name="Bae J.-W."/>
            <person name="Lee J.-Y."/>
        </authorList>
    </citation>
    <scope>NUCLEOTIDE SEQUENCE [LARGE SCALE GENOMIC DNA]</scope>
    <source>
        <strain evidence="10 11">H23T48</strain>
    </source>
</reference>
<feature type="transmembrane region" description="Helical" evidence="8">
    <location>
        <begin position="374"/>
        <end position="392"/>
    </location>
</feature>
<dbReference type="Proteomes" id="UP000280344">
    <property type="component" value="Chromosome"/>
</dbReference>
<dbReference type="SUPFAM" id="SSF116726">
    <property type="entry name" value="TrkA C-terminal domain-like"/>
    <property type="match status" value="1"/>
</dbReference>
<dbReference type="InterPro" id="IPR006512">
    <property type="entry name" value="YidE_YbjL"/>
</dbReference>
<evidence type="ECO:0000313" key="10">
    <source>
        <dbReference type="EMBL" id="AZQ76861.1"/>
    </source>
</evidence>
<dbReference type="InterPro" id="IPR036721">
    <property type="entry name" value="RCK_C_sf"/>
</dbReference>
<evidence type="ECO:0000259" key="9">
    <source>
        <dbReference type="PROSITE" id="PS51202"/>
    </source>
</evidence>
<dbReference type="PROSITE" id="PS51202">
    <property type="entry name" value="RCK_C"/>
    <property type="match status" value="1"/>
</dbReference>
<dbReference type="OrthoDB" id="9155749at2"/>
<accession>A0A3S9PWV6</accession>
<evidence type="ECO:0000313" key="11">
    <source>
        <dbReference type="Proteomes" id="UP000280344"/>
    </source>
</evidence>
<organism evidence="10 11">
    <name type="scientific">Flaviflexus ciconiae</name>
    <dbReference type="NCBI Taxonomy" id="2496867"/>
    <lineage>
        <taxon>Bacteria</taxon>
        <taxon>Bacillati</taxon>
        <taxon>Actinomycetota</taxon>
        <taxon>Actinomycetes</taxon>
        <taxon>Actinomycetales</taxon>
        <taxon>Actinomycetaceae</taxon>
        <taxon>Flaviflexus</taxon>
    </lineage>
</organism>
<dbReference type="InterPro" id="IPR050144">
    <property type="entry name" value="AAE_transporter"/>
</dbReference>
<evidence type="ECO:0000256" key="5">
    <source>
        <dbReference type="ARBA" id="ARBA00022692"/>
    </source>
</evidence>
<keyword evidence="3" id="KW-0813">Transport</keyword>
<dbReference type="EMBL" id="CP034593">
    <property type="protein sequence ID" value="AZQ76861.1"/>
    <property type="molecule type" value="Genomic_DNA"/>
</dbReference>
<sequence length="522" mass="54130">MTELLSSSPLLTIFIVVALGAALGAVPFGPLRLGAAGALFVGLVIGSLAPDIGASLGLIQSLGLALFVYMVGLSAGQTFFADLKRQAPMMGWATLFLIVAAGGAIALGKVMNLSPDMVSGIFSGSLTSTPALAAANAVTTSGEPSVGYAIGYPAGVILAILVVAWIVGRDWEGKKDTDSLAGEDIEAVSVHVRNPMPVRRVTGFSEQELRMSYLRREGRTRVISPGEELIEGDEVLFVGSGPVVDAAIEQVGERIPEHLANDRAQVDFRHFVVSNDSLAGRTIAELNLAARFGGVVTRVNRGDLEMLARDDLILELGDRALVVVPRESLSEVSDFFGDSVRNVSTFSALSVGIGMALGLLLGMIEISLPGNSTFSLGAAAGPLIVGMILGALHRTGPIIWQIPQAANLTIRQLGLLIFLAAVGIAAGPAFMDTAFTSQGLSAIVIAAVVVLASSFGLLVACRASGLSSARTAGAIAGMIGQPAILSYATSRKDDERIESGYAALFALGILVKILLVHLILSF</sequence>
<feature type="transmembrane region" description="Helical" evidence="8">
    <location>
        <begin position="413"/>
        <end position="431"/>
    </location>
</feature>
<protein>
    <submittedName>
        <fullName evidence="10">Transporter</fullName>
    </submittedName>
</protein>
<keyword evidence="11" id="KW-1185">Reference proteome</keyword>
<evidence type="ECO:0000256" key="8">
    <source>
        <dbReference type="SAM" id="Phobius"/>
    </source>
</evidence>
<feature type="transmembrane region" description="Helical" evidence="8">
    <location>
        <begin position="58"/>
        <end position="80"/>
    </location>
</feature>
<evidence type="ECO:0000256" key="4">
    <source>
        <dbReference type="ARBA" id="ARBA00022475"/>
    </source>
</evidence>
<dbReference type="NCBIfam" id="TIGR01625">
    <property type="entry name" value="YidE_YbjL_dupl"/>
    <property type="match status" value="2"/>
</dbReference>
<dbReference type="PANTHER" id="PTHR30445">
    <property type="entry name" value="K(+)_H(+) ANTIPORTER SUBUNIT KHTT"/>
    <property type="match status" value="1"/>
</dbReference>
<dbReference type="AlphaFoldDB" id="A0A3S9PWV6"/>
<keyword evidence="5 8" id="KW-0812">Transmembrane</keyword>
<feature type="transmembrane region" description="Helical" evidence="8">
    <location>
        <begin position="6"/>
        <end position="26"/>
    </location>
</feature>
<feature type="transmembrane region" description="Helical" evidence="8">
    <location>
        <begin position="33"/>
        <end position="52"/>
    </location>
</feature>
<gene>
    <name evidence="10" type="ORF">EJ997_05420</name>
</gene>
<evidence type="ECO:0000256" key="6">
    <source>
        <dbReference type="ARBA" id="ARBA00022989"/>
    </source>
</evidence>
<comment type="subcellular location">
    <subcellularLocation>
        <location evidence="1">Cell membrane</location>
        <topology evidence="1">Multi-pass membrane protein</topology>
    </subcellularLocation>
</comment>
<proteinExistence type="inferred from homology"/>
<evidence type="ECO:0000256" key="2">
    <source>
        <dbReference type="ARBA" id="ARBA00009854"/>
    </source>
</evidence>
<keyword evidence="7 8" id="KW-0472">Membrane</keyword>
<dbReference type="Gene3D" id="3.30.70.1450">
    <property type="entry name" value="Regulator of K+ conductance, C-terminal domain"/>
    <property type="match status" value="1"/>
</dbReference>
<dbReference type="InterPro" id="IPR006037">
    <property type="entry name" value="RCK_C"/>
</dbReference>
<keyword evidence="6 8" id="KW-1133">Transmembrane helix</keyword>
<evidence type="ECO:0000256" key="3">
    <source>
        <dbReference type="ARBA" id="ARBA00022448"/>
    </source>
</evidence>
<feature type="domain" description="RCK C-terminal" evidence="9">
    <location>
        <begin position="254"/>
        <end position="338"/>
    </location>
</feature>
<dbReference type="PANTHER" id="PTHR30445:SF3">
    <property type="entry name" value="TRANSPORT PROTEIN YIDE-RELATED"/>
    <property type="match status" value="1"/>
</dbReference>
<dbReference type="Pfam" id="PF02080">
    <property type="entry name" value="TrkA_C"/>
    <property type="match status" value="1"/>
</dbReference>